<name>A0ABX0IV15_9FLAO</name>
<evidence type="ECO:0000256" key="1">
    <source>
        <dbReference type="SAM" id="SignalP"/>
    </source>
</evidence>
<organism evidence="2 3">
    <name type="scientific">Flavobacterium jejuense</name>
    <dbReference type="NCBI Taxonomy" id="1544455"/>
    <lineage>
        <taxon>Bacteria</taxon>
        <taxon>Pseudomonadati</taxon>
        <taxon>Bacteroidota</taxon>
        <taxon>Flavobacteriia</taxon>
        <taxon>Flavobacteriales</taxon>
        <taxon>Flavobacteriaceae</taxon>
        <taxon>Flavobacterium</taxon>
    </lineage>
</organism>
<reference evidence="2 3" key="2">
    <citation type="submission" date="2019-05" db="EMBL/GenBank/DDBJ databases">
        <authorList>
            <person name="Lianzixin W."/>
        </authorList>
    </citation>
    <scope>NUCLEOTIDE SEQUENCE [LARGE SCALE GENOMIC DNA]</scope>
    <source>
        <strain evidence="2 3">EC11</strain>
    </source>
</reference>
<protein>
    <recommendedName>
        <fullName evidence="4">Right handed beta helix domain-containing protein</fullName>
    </recommendedName>
</protein>
<sequence>MKKLLLSALTIAALTLSSCSRDNGDDTNNVVTIDPSNFQGTLKSGQTLTLDPSITYKLTGPFVVENGASVTFPAGTRVEASGGTSAYIAISQGAYIYVNGTASNPVIMTSAISSPSQSDWGGLVICGKAYTNKGGSNGESALAEVSNLTYGGSDNNDSSGVIRYLRVEYTGAAFSSDKEFNGVSLFAVGSGTVFENVEAYMSGDDGIEFFGGAVNAKNLVIVNAQDDGLDFADGFTGSFENVFIKDIEKAGVEGSNNGDNFDATPRTNATLKNFTILKGSLAGSEHGMYLKEGTGYWNCQNIYIDGFTKGLKIKDATTDAVSNANIDNSHVLFNPIYFGASITTQSEYAGTNTSYITVGSNTGAGSNQNAPSWTTGWTIGL</sequence>
<evidence type="ECO:0000313" key="2">
    <source>
        <dbReference type="EMBL" id="NHN27031.1"/>
    </source>
</evidence>
<keyword evidence="3" id="KW-1185">Reference proteome</keyword>
<dbReference type="RefSeq" id="WP_140963346.1">
    <property type="nucleotide sequence ID" value="NZ_VEVQ02000010.1"/>
</dbReference>
<dbReference type="SUPFAM" id="SSF51126">
    <property type="entry name" value="Pectin lyase-like"/>
    <property type="match status" value="1"/>
</dbReference>
<comment type="caution">
    <text evidence="2">The sequence shown here is derived from an EMBL/GenBank/DDBJ whole genome shotgun (WGS) entry which is preliminary data.</text>
</comment>
<reference evidence="3" key="1">
    <citation type="submission" date="2019-05" db="EMBL/GenBank/DDBJ databases">
        <title>Flavobacterium profundi sp. nov., isolated from a deep-sea seamount.</title>
        <authorList>
            <person name="Zhang D.-C."/>
        </authorList>
    </citation>
    <scope>NUCLEOTIDE SEQUENCE [LARGE SCALE GENOMIC DNA]</scope>
    <source>
        <strain evidence="3">EC11</strain>
    </source>
</reference>
<reference evidence="2 3" key="3">
    <citation type="submission" date="2020-02" db="EMBL/GenBank/DDBJ databases">
        <title>Flavobacterium profundi sp. nov., isolated from a deep-sea seamount.</title>
        <authorList>
            <person name="Zhang D.-C."/>
        </authorList>
    </citation>
    <scope>NUCLEOTIDE SEQUENCE [LARGE SCALE GENOMIC DNA]</scope>
    <source>
        <strain evidence="2 3">EC11</strain>
    </source>
</reference>
<evidence type="ECO:0008006" key="4">
    <source>
        <dbReference type="Google" id="ProtNLM"/>
    </source>
</evidence>
<feature type="signal peptide" evidence="1">
    <location>
        <begin position="1"/>
        <end position="24"/>
    </location>
</feature>
<feature type="chain" id="PRO_5045931958" description="Right handed beta helix domain-containing protein" evidence="1">
    <location>
        <begin position="25"/>
        <end position="381"/>
    </location>
</feature>
<keyword evidence="1" id="KW-0732">Signal</keyword>
<dbReference type="PROSITE" id="PS51257">
    <property type="entry name" value="PROKAR_LIPOPROTEIN"/>
    <property type="match status" value="1"/>
</dbReference>
<dbReference type="PANTHER" id="PTHR41339:SF1">
    <property type="entry name" value="SECRETED PROTEIN"/>
    <property type="match status" value="1"/>
</dbReference>
<accession>A0ABX0IV15</accession>
<dbReference type="Proteomes" id="UP000817854">
    <property type="component" value="Unassembled WGS sequence"/>
</dbReference>
<dbReference type="EMBL" id="VEVQ02000010">
    <property type="protein sequence ID" value="NHN27031.1"/>
    <property type="molecule type" value="Genomic_DNA"/>
</dbReference>
<evidence type="ECO:0000313" key="3">
    <source>
        <dbReference type="Proteomes" id="UP000817854"/>
    </source>
</evidence>
<dbReference type="InterPro" id="IPR011050">
    <property type="entry name" value="Pectin_lyase_fold/virulence"/>
</dbReference>
<proteinExistence type="predicted"/>
<gene>
    <name evidence="2" type="ORF">FIA58_015210</name>
</gene>
<dbReference type="PANTHER" id="PTHR41339">
    <property type="entry name" value="LIPL48"/>
    <property type="match status" value="1"/>
</dbReference>